<comment type="caution">
    <text evidence="12">The sequence shown here is derived from an EMBL/GenBank/DDBJ whole genome shotgun (WGS) entry which is preliminary data.</text>
</comment>
<keyword evidence="6 9" id="KW-0505">Motor protein</keyword>
<sequence length="101" mass="11136">MRRTTQDQSLILSGETGSGKSETRHLAIKTLLELSVSNPGKKGSKLATQVPAAEFVIKSFGNAHTLFNPNASRFGMYTELQFTDKGHLCGINSLDYYLERN</sequence>
<comment type="subcellular location">
    <subcellularLocation>
        <location evidence="2">Cell projection</location>
    </subcellularLocation>
    <subcellularLocation>
        <location evidence="1">Cytoplasm</location>
        <location evidence="1">Cytoskeleton</location>
    </subcellularLocation>
</comment>
<keyword evidence="3" id="KW-0963">Cytoplasm</keyword>
<dbReference type="PROSITE" id="PS51456">
    <property type="entry name" value="MYOSIN_MOTOR"/>
    <property type="match status" value="1"/>
</dbReference>
<dbReference type="GO" id="GO:0016459">
    <property type="term" value="C:myosin complex"/>
    <property type="evidence" value="ECO:0007669"/>
    <property type="project" value="UniProtKB-KW"/>
</dbReference>
<evidence type="ECO:0000256" key="2">
    <source>
        <dbReference type="ARBA" id="ARBA00004316"/>
    </source>
</evidence>
<name>A0A8I2YSX2_9AGAM</name>
<dbReference type="InterPro" id="IPR001609">
    <property type="entry name" value="Myosin_head_motor_dom-like"/>
</dbReference>
<organism evidence="12 13">
    <name type="scientific">Boletus reticuloceps</name>
    <dbReference type="NCBI Taxonomy" id="495285"/>
    <lineage>
        <taxon>Eukaryota</taxon>
        <taxon>Fungi</taxon>
        <taxon>Dikarya</taxon>
        <taxon>Basidiomycota</taxon>
        <taxon>Agaricomycotina</taxon>
        <taxon>Agaricomycetes</taxon>
        <taxon>Agaricomycetidae</taxon>
        <taxon>Boletales</taxon>
        <taxon>Boletineae</taxon>
        <taxon>Boletaceae</taxon>
        <taxon>Boletoideae</taxon>
        <taxon>Boletus</taxon>
    </lineage>
</organism>
<evidence type="ECO:0000256" key="4">
    <source>
        <dbReference type="ARBA" id="ARBA00022737"/>
    </source>
</evidence>
<feature type="compositionally biased region" description="Polar residues" evidence="10">
    <location>
        <begin position="1"/>
        <end position="11"/>
    </location>
</feature>
<dbReference type="SUPFAM" id="SSF52540">
    <property type="entry name" value="P-loop containing nucleoside triphosphate hydrolases"/>
    <property type="match status" value="1"/>
</dbReference>
<comment type="similarity">
    <text evidence="9">Belongs to the TRAFAC class myosin-kinesin ATPase superfamily. Myosin family.</text>
</comment>
<keyword evidence="8" id="KW-0966">Cell projection</keyword>
<dbReference type="EMBL" id="JAGFBS010000011">
    <property type="protein sequence ID" value="KAG6376772.1"/>
    <property type="molecule type" value="Genomic_DNA"/>
</dbReference>
<evidence type="ECO:0000256" key="7">
    <source>
        <dbReference type="ARBA" id="ARBA00023212"/>
    </source>
</evidence>
<evidence type="ECO:0000256" key="8">
    <source>
        <dbReference type="ARBA" id="ARBA00023273"/>
    </source>
</evidence>
<keyword evidence="7" id="KW-0206">Cytoskeleton</keyword>
<evidence type="ECO:0000256" key="1">
    <source>
        <dbReference type="ARBA" id="ARBA00004245"/>
    </source>
</evidence>
<dbReference type="Gene3D" id="3.40.850.10">
    <property type="entry name" value="Kinesin motor domain"/>
    <property type="match status" value="1"/>
</dbReference>
<evidence type="ECO:0000259" key="11">
    <source>
        <dbReference type="PROSITE" id="PS51456"/>
    </source>
</evidence>
<evidence type="ECO:0000256" key="10">
    <source>
        <dbReference type="SAM" id="MobiDB-lite"/>
    </source>
</evidence>
<feature type="region of interest" description="Disordered" evidence="10">
    <location>
        <begin position="1"/>
        <end position="22"/>
    </location>
</feature>
<dbReference type="GO" id="GO:0003779">
    <property type="term" value="F:actin binding"/>
    <property type="evidence" value="ECO:0007669"/>
    <property type="project" value="UniProtKB-KW"/>
</dbReference>
<feature type="binding site" evidence="9">
    <location>
        <begin position="14"/>
        <end position="21"/>
    </location>
    <ligand>
        <name>ATP</name>
        <dbReference type="ChEBI" id="CHEBI:30616"/>
    </ligand>
</feature>
<dbReference type="OrthoDB" id="2687402at2759"/>
<dbReference type="PANTHER" id="PTHR46256:SF3">
    <property type="entry name" value="MYOSIN MOTOR DOMAIN-CONTAINING PROTEIN"/>
    <property type="match status" value="1"/>
</dbReference>
<gene>
    <name evidence="12" type="ORF">JVT61DRAFT_1796</name>
</gene>
<dbReference type="GO" id="GO:0000146">
    <property type="term" value="F:microfilament motor activity"/>
    <property type="evidence" value="ECO:0007669"/>
    <property type="project" value="TreeGrafter"/>
</dbReference>
<dbReference type="InterPro" id="IPR027417">
    <property type="entry name" value="P-loop_NTPase"/>
</dbReference>
<evidence type="ECO:0000313" key="12">
    <source>
        <dbReference type="EMBL" id="KAG6376772.1"/>
    </source>
</evidence>
<evidence type="ECO:0000256" key="3">
    <source>
        <dbReference type="ARBA" id="ARBA00022490"/>
    </source>
</evidence>
<reference evidence="12" key="1">
    <citation type="submission" date="2021-03" db="EMBL/GenBank/DDBJ databases">
        <title>Evolutionary innovations through gain and loss of genes in the ectomycorrhizal Boletales.</title>
        <authorList>
            <person name="Wu G."/>
            <person name="Miyauchi S."/>
            <person name="Morin E."/>
            <person name="Yang Z.-L."/>
            <person name="Xu J."/>
            <person name="Martin F.M."/>
        </authorList>
    </citation>
    <scope>NUCLEOTIDE SEQUENCE</scope>
    <source>
        <strain evidence="12">BR01</strain>
    </source>
</reference>
<keyword evidence="9" id="KW-0067">ATP-binding</keyword>
<keyword evidence="9" id="KW-0547">Nucleotide-binding</keyword>
<evidence type="ECO:0000256" key="5">
    <source>
        <dbReference type="ARBA" id="ARBA00023123"/>
    </source>
</evidence>
<dbReference type="GO" id="GO:0042995">
    <property type="term" value="C:cell projection"/>
    <property type="evidence" value="ECO:0007669"/>
    <property type="project" value="UniProtKB-SubCell"/>
</dbReference>
<dbReference type="InterPro" id="IPR036961">
    <property type="entry name" value="Kinesin_motor_dom_sf"/>
</dbReference>
<keyword evidence="5 9" id="KW-0518">Myosin</keyword>
<comment type="caution">
    <text evidence="9">Lacks conserved residue(s) required for the propagation of feature annotation.</text>
</comment>
<proteinExistence type="inferred from homology"/>
<dbReference type="GO" id="GO:0005524">
    <property type="term" value="F:ATP binding"/>
    <property type="evidence" value="ECO:0007669"/>
    <property type="project" value="UniProtKB-UniRule"/>
</dbReference>
<evidence type="ECO:0000313" key="13">
    <source>
        <dbReference type="Proteomes" id="UP000683000"/>
    </source>
</evidence>
<evidence type="ECO:0000256" key="9">
    <source>
        <dbReference type="PROSITE-ProRule" id="PRU00782"/>
    </source>
</evidence>
<accession>A0A8I2YSX2</accession>
<keyword evidence="4" id="KW-0677">Repeat</keyword>
<dbReference type="PRINTS" id="PR00193">
    <property type="entry name" value="MYOSINHEAVY"/>
</dbReference>
<evidence type="ECO:0000256" key="6">
    <source>
        <dbReference type="ARBA" id="ARBA00023175"/>
    </source>
</evidence>
<dbReference type="GO" id="GO:0004674">
    <property type="term" value="F:protein serine/threonine kinase activity"/>
    <property type="evidence" value="ECO:0007669"/>
    <property type="project" value="TreeGrafter"/>
</dbReference>
<feature type="domain" description="Myosin motor" evidence="11">
    <location>
        <begin position="1"/>
        <end position="101"/>
    </location>
</feature>
<dbReference type="PANTHER" id="PTHR46256">
    <property type="entry name" value="AGAP011099-PA"/>
    <property type="match status" value="1"/>
</dbReference>
<keyword evidence="13" id="KW-1185">Reference proteome</keyword>
<keyword evidence="12" id="KW-0378">Hydrolase</keyword>
<dbReference type="Proteomes" id="UP000683000">
    <property type="component" value="Unassembled WGS sequence"/>
</dbReference>
<protein>
    <submittedName>
        <fullName evidence="12">P-loop containing nucleoside triphosphate hydrolase protein</fullName>
    </submittedName>
</protein>
<dbReference type="InterPro" id="IPR052409">
    <property type="entry name" value="Myosin-III_kinase_activity"/>
</dbReference>
<dbReference type="Pfam" id="PF00063">
    <property type="entry name" value="Myosin_head"/>
    <property type="match status" value="1"/>
</dbReference>
<dbReference type="GO" id="GO:0030832">
    <property type="term" value="P:regulation of actin filament length"/>
    <property type="evidence" value="ECO:0007669"/>
    <property type="project" value="TreeGrafter"/>
</dbReference>
<dbReference type="GO" id="GO:0016787">
    <property type="term" value="F:hydrolase activity"/>
    <property type="evidence" value="ECO:0007669"/>
    <property type="project" value="UniProtKB-KW"/>
</dbReference>
<keyword evidence="9" id="KW-0009">Actin-binding</keyword>
<dbReference type="AlphaFoldDB" id="A0A8I2YSX2"/>